<gene>
    <name evidence="2" type="ORF">Tco_0940615</name>
</gene>
<dbReference type="Proteomes" id="UP001151760">
    <property type="component" value="Unassembled WGS sequence"/>
</dbReference>
<evidence type="ECO:0008006" key="4">
    <source>
        <dbReference type="Google" id="ProtNLM"/>
    </source>
</evidence>
<dbReference type="InterPro" id="IPR043502">
    <property type="entry name" value="DNA/RNA_pol_sf"/>
</dbReference>
<organism evidence="2 3">
    <name type="scientific">Tanacetum coccineum</name>
    <dbReference type="NCBI Taxonomy" id="301880"/>
    <lineage>
        <taxon>Eukaryota</taxon>
        <taxon>Viridiplantae</taxon>
        <taxon>Streptophyta</taxon>
        <taxon>Embryophyta</taxon>
        <taxon>Tracheophyta</taxon>
        <taxon>Spermatophyta</taxon>
        <taxon>Magnoliopsida</taxon>
        <taxon>eudicotyledons</taxon>
        <taxon>Gunneridae</taxon>
        <taxon>Pentapetalae</taxon>
        <taxon>asterids</taxon>
        <taxon>campanulids</taxon>
        <taxon>Asterales</taxon>
        <taxon>Asteraceae</taxon>
        <taxon>Asteroideae</taxon>
        <taxon>Anthemideae</taxon>
        <taxon>Anthemidinae</taxon>
        <taxon>Tanacetum</taxon>
    </lineage>
</organism>
<comment type="caution">
    <text evidence="2">The sequence shown here is derived from an EMBL/GenBank/DDBJ whole genome shotgun (WGS) entry which is preliminary data.</text>
</comment>
<dbReference type="SUPFAM" id="SSF56672">
    <property type="entry name" value="DNA/RNA polymerases"/>
    <property type="match status" value="1"/>
</dbReference>
<evidence type="ECO:0000313" key="3">
    <source>
        <dbReference type="Proteomes" id="UP001151760"/>
    </source>
</evidence>
<dbReference type="EMBL" id="BQNB010015501">
    <property type="protein sequence ID" value="GJT40750.1"/>
    <property type="molecule type" value="Genomic_DNA"/>
</dbReference>
<feature type="compositionally biased region" description="Acidic residues" evidence="1">
    <location>
        <begin position="398"/>
        <end position="409"/>
    </location>
</feature>
<keyword evidence="3" id="KW-1185">Reference proteome</keyword>
<proteinExistence type="predicted"/>
<name>A0ABQ5DP32_9ASTR</name>
<dbReference type="Gene3D" id="3.30.70.270">
    <property type="match status" value="1"/>
</dbReference>
<evidence type="ECO:0000256" key="1">
    <source>
        <dbReference type="SAM" id="MobiDB-lite"/>
    </source>
</evidence>
<sequence length="416" mass="47891">MVKGICLQPQLEKDFCWNFTKLQPVQLTIIMTMSSKVPEMSKKRSMEKECRFRASGAGNDPPAKCDMFRVVRKELQGQVSASKGTSRMMELRWESYDWRVTIPERFIENFFKIAKPLTLLTQKNKTYVWGDKQDEAFQILKEKLCNAHVLALPDGPDDFDGLQYIFDQIGFKYAPKAVIELLSDNSVRQIPPRQGEQWWADALTEKKDSKPRRMSLRVLKIKAEHQNPQGFLHRNKIPEWKWEKLTMTLSQSCLKLAVGIYHTSIKCAPFEALYGRKCRSPVIWTEVGESQLIGPRLVKKRLKNFSKSMKDKDTSRIRARKSYADKEANPLEFDVETECLLKENNRHDAKDAWGIFWIARIKDLASDEELEELMKDQPLSVDASPTALSPGYIANSDSEVDKEDPEEDPADHPADG</sequence>
<reference evidence="2" key="1">
    <citation type="journal article" date="2022" name="Int. J. Mol. Sci.">
        <title>Draft Genome of Tanacetum Coccineum: Genomic Comparison of Closely Related Tanacetum-Family Plants.</title>
        <authorList>
            <person name="Yamashiro T."/>
            <person name="Shiraishi A."/>
            <person name="Nakayama K."/>
            <person name="Satake H."/>
        </authorList>
    </citation>
    <scope>NUCLEOTIDE SEQUENCE</scope>
</reference>
<evidence type="ECO:0000313" key="2">
    <source>
        <dbReference type="EMBL" id="GJT40750.1"/>
    </source>
</evidence>
<accession>A0ABQ5DP32</accession>
<feature type="region of interest" description="Disordered" evidence="1">
    <location>
        <begin position="376"/>
        <end position="416"/>
    </location>
</feature>
<dbReference type="PANTHER" id="PTHR45835">
    <property type="entry name" value="YALI0A06105P"/>
    <property type="match status" value="1"/>
</dbReference>
<dbReference type="PANTHER" id="PTHR45835:SF101">
    <property type="entry name" value="NUCLEOTIDYLTRANSFERASE, RIBONUCLEASE H"/>
    <property type="match status" value="1"/>
</dbReference>
<protein>
    <recommendedName>
        <fullName evidence="4">Reverse transcriptase/retrotransposon-derived protein RNase H-like domain-containing protein</fullName>
    </recommendedName>
</protein>
<reference evidence="2" key="2">
    <citation type="submission" date="2022-01" db="EMBL/GenBank/DDBJ databases">
        <authorList>
            <person name="Yamashiro T."/>
            <person name="Shiraishi A."/>
            <person name="Satake H."/>
            <person name="Nakayama K."/>
        </authorList>
    </citation>
    <scope>NUCLEOTIDE SEQUENCE</scope>
</reference>
<dbReference type="InterPro" id="IPR043128">
    <property type="entry name" value="Rev_trsase/Diguanyl_cyclase"/>
</dbReference>